<comment type="function">
    <text evidence="1 8">Transfers electrons from cytochrome c551 to cytochrome oxidase.</text>
</comment>
<evidence type="ECO:0000256" key="6">
    <source>
        <dbReference type="ARBA" id="ARBA00023008"/>
    </source>
</evidence>
<dbReference type="PANTHER" id="PTHR38439">
    <property type="entry name" value="AURACYANIN-B"/>
    <property type="match status" value="1"/>
</dbReference>
<dbReference type="Pfam" id="PF00127">
    <property type="entry name" value="Copper-bind"/>
    <property type="match status" value="1"/>
</dbReference>
<dbReference type="GO" id="GO:0042597">
    <property type="term" value="C:periplasmic space"/>
    <property type="evidence" value="ECO:0007669"/>
    <property type="project" value="UniProtKB-SubCell"/>
</dbReference>
<dbReference type="InterPro" id="IPR000923">
    <property type="entry name" value="BlueCu_1"/>
</dbReference>
<evidence type="ECO:0000259" key="9">
    <source>
        <dbReference type="Pfam" id="PF00127"/>
    </source>
</evidence>
<evidence type="ECO:0000256" key="7">
    <source>
        <dbReference type="ARBA" id="ARBA00023157"/>
    </source>
</evidence>
<dbReference type="AlphaFoldDB" id="A0A917PXW0"/>
<dbReference type="RefSeq" id="WP_188983547.1">
    <property type="nucleotide sequence ID" value="NZ_BMPO01000005.1"/>
</dbReference>
<dbReference type="InterPro" id="IPR050845">
    <property type="entry name" value="Cu-binding_ET"/>
</dbReference>
<dbReference type="Proteomes" id="UP000635983">
    <property type="component" value="Unassembled WGS sequence"/>
</dbReference>
<comment type="subcellular location">
    <subcellularLocation>
        <location evidence="8">Periplasm</location>
    </subcellularLocation>
</comment>
<gene>
    <name evidence="10" type="ORF">GCM10009304_24740</name>
</gene>
<dbReference type="EMBL" id="BMPO01000005">
    <property type="protein sequence ID" value="GGJ97908.1"/>
    <property type="molecule type" value="Genomic_DNA"/>
</dbReference>
<sequence length="148" mass="16007">MFRLLALASLLLASAASIAAPCAITVESTDQMSFNLKDIEVSEQCETFTVTLKHAGTLPKDVMGHNWVLTTKADERNVAMDGMMAGRRNGYVKPKDPRVIAATDLIGGGETTSVTFDVSKLSKDEDYLFFCSFPGHVAMMRGALTLVD</sequence>
<name>A0A917PXW0_9PSED</name>
<keyword evidence="8" id="KW-0574">Periplasm</keyword>
<comment type="caution">
    <text evidence="10">The sequence shown here is derived from an EMBL/GenBank/DDBJ whole genome shotgun (WGS) entry which is preliminary data.</text>
</comment>
<feature type="signal peptide" evidence="8">
    <location>
        <begin position="1"/>
        <end position="19"/>
    </location>
</feature>
<evidence type="ECO:0000256" key="8">
    <source>
        <dbReference type="RuleBase" id="RU363017"/>
    </source>
</evidence>
<dbReference type="CDD" id="cd13922">
    <property type="entry name" value="Azurin"/>
    <property type="match status" value="1"/>
</dbReference>
<accession>A0A917PXW0</accession>
<keyword evidence="11" id="KW-1185">Reference proteome</keyword>
<evidence type="ECO:0000256" key="1">
    <source>
        <dbReference type="ARBA" id="ARBA00002770"/>
    </source>
</evidence>
<dbReference type="NCBIfam" id="TIGR02695">
    <property type="entry name" value="azurin"/>
    <property type="match status" value="1"/>
</dbReference>
<feature type="domain" description="Blue (type 1) copper" evidence="9">
    <location>
        <begin position="22"/>
        <end position="146"/>
    </location>
</feature>
<reference evidence="10" key="2">
    <citation type="submission" date="2020-09" db="EMBL/GenBank/DDBJ databases">
        <authorList>
            <person name="Sun Q."/>
            <person name="Ohkuma M."/>
        </authorList>
    </citation>
    <scope>NUCLEOTIDE SEQUENCE</scope>
    <source>
        <strain evidence="10">JCM 30078</strain>
    </source>
</reference>
<evidence type="ECO:0000256" key="4">
    <source>
        <dbReference type="ARBA" id="ARBA00022723"/>
    </source>
</evidence>
<dbReference type="GO" id="GO:0009055">
    <property type="term" value="F:electron transfer activity"/>
    <property type="evidence" value="ECO:0007669"/>
    <property type="project" value="InterPro"/>
</dbReference>
<proteinExistence type="predicted"/>
<evidence type="ECO:0000313" key="11">
    <source>
        <dbReference type="Proteomes" id="UP000635983"/>
    </source>
</evidence>
<keyword evidence="7" id="KW-1015">Disulfide bond</keyword>
<keyword evidence="3 8" id="KW-0813">Transport</keyword>
<evidence type="ECO:0000256" key="5">
    <source>
        <dbReference type="ARBA" id="ARBA00022982"/>
    </source>
</evidence>
<dbReference type="SUPFAM" id="SSF49503">
    <property type="entry name" value="Cupredoxins"/>
    <property type="match status" value="1"/>
</dbReference>
<keyword evidence="5 8" id="KW-0249">Electron transport</keyword>
<dbReference type="InterPro" id="IPR008972">
    <property type="entry name" value="Cupredoxin"/>
</dbReference>
<evidence type="ECO:0000313" key="10">
    <source>
        <dbReference type="EMBL" id="GGJ97908.1"/>
    </source>
</evidence>
<dbReference type="InterPro" id="IPR014068">
    <property type="entry name" value="Azurin"/>
</dbReference>
<evidence type="ECO:0000256" key="2">
    <source>
        <dbReference type="ARBA" id="ARBA00014744"/>
    </source>
</evidence>
<dbReference type="GO" id="GO:0005507">
    <property type="term" value="F:copper ion binding"/>
    <property type="evidence" value="ECO:0007669"/>
    <property type="project" value="UniProtKB-UniRule"/>
</dbReference>
<feature type="chain" id="PRO_5038168121" description="Azurin" evidence="8">
    <location>
        <begin position="20"/>
        <end position="148"/>
    </location>
</feature>
<dbReference type="Gene3D" id="2.60.40.420">
    <property type="entry name" value="Cupredoxins - blue copper proteins"/>
    <property type="match status" value="1"/>
</dbReference>
<evidence type="ECO:0000256" key="3">
    <source>
        <dbReference type="ARBA" id="ARBA00022448"/>
    </source>
</evidence>
<keyword evidence="6 8" id="KW-0186">Copper</keyword>
<keyword evidence="8" id="KW-0732">Signal</keyword>
<keyword evidence="4 8" id="KW-0479">Metal-binding</keyword>
<protein>
    <recommendedName>
        <fullName evidence="2 8">Azurin</fullName>
    </recommendedName>
</protein>
<organism evidence="10 11">
    <name type="scientific">Pseudomonas matsuisoli</name>
    <dbReference type="NCBI Taxonomy" id="1515666"/>
    <lineage>
        <taxon>Bacteria</taxon>
        <taxon>Pseudomonadati</taxon>
        <taxon>Pseudomonadota</taxon>
        <taxon>Gammaproteobacteria</taxon>
        <taxon>Pseudomonadales</taxon>
        <taxon>Pseudomonadaceae</taxon>
        <taxon>Pseudomonas</taxon>
    </lineage>
</organism>
<dbReference type="PANTHER" id="PTHR38439:SF2">
    <property type="entry name" value="OUTER MEMBRANE PROTEIN H.8"/>
    <property type="match status" value="1"/>
</dbReference>
<reference evidence="10" key="1">
    <citation type="journal article" date="2014" name="Int. J. Syst. Evol. Microbiol.">
        <title>Complete genome sequence of Corynebacterium casei LMG S-19264T (=DSM 44701T), isolated from a smear-ripened cheese.</title>
        <authorList>
            <consortium name="US DOE Joint Genome Institute (JGI-PGF)"/>
            <person name="Walter F."/>
            <person name="Albersmeier A."/>
            <person name="Kalinowski J."/>
            <person name="Ruckert C."/>
        </authorList>
    </citation>
    <scope>NUCLEOTIDE SEQUENCE</scope>
    <source>
        <strain evidence="10">JCM 30078</strain>
    </source>
</reference>